<dbReference type="Pfam" id="PF01746">
    <property type="entry name" value="tRNA_m1G_MT"/>
    <property type="match status" value="2"/>
</dbReference>
<dbReference type="Gene3D" id="3.40.1280.10">
    <property type="match status" value="1"/>
</dbReference>
<dbReference type="STRING" id="1497955.HMPREF1872_01513"/>
<comment type="subcellular location">
    <subcellularLocation>
        <location evidence="2 15">Cytoplasm</location>
    </subcellularLocation>
</comment>
<feature type="binding site" evidence="15 16">
    <location>
        <position position="154"/>
    </location>
    <ligand>
        <name>S-adenosyl-L-methionine</name>
        <dbReference type="ChEBI" id="CHEBI:59789"/>
    </ligand>
</feature>
<evidence type="ECO:0000256" key="3">
    <source>
        <dbReference type="ARBA" id="ARBA00007630"/>
    </source>
</evidence>
<dbReference type="EMBL" id="LSCV01000046">
    <property type="protein sequence ID" value="KXB38790.1"/>
    <property type="molecule type" value="Genomic_DNA"/>
</dbReference>
<keyword evidence="8 15" id="KW-0489">Methyltransferase</keyword>
<keyword evidence="7 15" id="KW-0963">Cytoplasm</keyword>
<comment type="function">
    <text evidence="1 15">Specifically methylates guanosine-37 in various tRNAs.</text>
</comment>
<dbReference type="PANTHER" id="PTHR46417">
    <property type="entry name" value="TRNA (GUANINE-N(1)-)-METHYLTRANSFERASE"/>
    <property type="match status" value="1"/>
</dbReference>
<comment type="subunit">
    <text evidence="4 15">Homodimer.</text>
</comment>
<dbReference type="InterPro" id="IPR029028">
    <property type="entry name" value="Alpha/beta_knot_MTases"/>
</dbReference>
<keyword evidence="19" id="KW-1185">Reference proteome</keyword>
<comment type="catalytic activity">
    <reaction evidence="14 15">
        <text>guanosine(37) in tRNA + S-adenosyl-L-methionine = N(1)-methylguanosine(37) in tRNA + S-adenosyl-L-homocysteine + H(+)</text>
        <dbReference type="Rhea" id="RHEA:36899"/>
        <dbReference type="Rhea" id="RHEA-COMP:10145"/>
        <dbReference type="Rhea" id="RHEA-COMP:10147"/>
        <dbReference type="ChEBI" id="CHEBI:15378"/>
        <dbReference type="ChEBI" id="CHEBI:57856"/>
        <dbReference type="ChEBI" id="CHEBI:59789"/>
        <dbReference type="ChEBI" id="CHEBI:73542"/>
        <dbReference type="ChEBI" id="CHEBI:74269"/>
        <dbReference type="EC" id="2.1.1.228"/>
    </reaction>
</comment>
<comment type="similarity">
    <text evidence="3 15">Belongs to the RNA methyltransferase TrmD family.</text>
</comment>
<protein>
    <recommendedName>
        <fullName evidence="6 15">tRNA (guanine-N(1)-)-methyltransferase</fullName>
        <ecNumber evidence="5 15">2.1.1.228</ecNumber>
    </recommendedName>
    <alternativeName>
        <fullName evidence="12 15">M1G-methyltransferase</fullName>
    </alternativeName>
    <alternativeName>
        <fullName evidence="13 15">tRNA [GM37] methyltransferase</fullName>
    </alternativeName>
</protein>
<feature type="domain" description="tRNA methyltransferase TRMD/TRM10-type" evidence="17">
    <location>
        <begin position="1"/>
        <end position="72"/>
    </location>
</feature>
<evidence type="ECO:0000256" key="10">
    <source>
        <dbReference type="ARBA" id="ARBA00022691"/>
    </source>
</evidence>
<feature type="domain" description="tRNA methyltransferase TRMD/TRM10-type" evidence="17">
    <location>
        <begin position="117"/>
        <end position="267"/>
    </location>
</feature>
<proteinExistence type="inferred from homology"/>
<dbReference type="InterPro" id="IPR016009">
    <property type="entry name" value="tRNA_MeTrfase_TRMD/TRM10"/>
</dbReference>
<dbReference type="EC" id="2.1.1.228" evidence="5 15"/>
<evidence type="ECO:0000256" key="5">
    <source>
        <dbReference type="ARBA" id="ARBA00012807"/>
    </source>
</evidence>
<evidence type="ECO:0000256" key="12">
    <source>
        <dbReference type="ARBA" id="ARBA00029736"/>
    </source>
</evidence>
<evidence type="ECO:0000259" key="17">
    <source>
        <dbReference type="Pfam" id="PF01746"/>
    </source>
</evidence>
<dbReference type="HAMAP" id="MF_00605">
    <property type="entry name" value="TrmD"/>
    <property type="match status" value="1"/>
</dbReference>
<dbReference type="PIRSF" id="PIRSF000386">
    <property type="entry name" value="tRNA_mtase"/>
    <property type="match status" value="1"/>
</dbReference>
<dbReference type="NCBIfam" id="NF000648">
    <property type="entry name" value="PRK00026.1"/>
    <property type="match status" value="1"/>
</dbReference>
<dbReference type="Gene3D" id="1.10.1270.20">
    <property type="entry name" value="tRNA(m1g37)methyltransferase, domain 2"/>
    <property type="match status" value="1"/>
</dbReference>
<dbReference type="GO" id="GO:0052906">
    <property type="term" value="F:tRNA (guanine(37)-N1)-methyltransferase activity"/>
    <property type="evidence" value="ECO:0007669"/>
    <property type="project" value="UniProtKB-UniRule"/>
</dbReference>
<gene>
    <name evidence="15" type="primary">trmD</name>
    <name evidence="18" type="ORF">HMPREF1872_01513</name>
</gene>
<organism evidence="18 19">
    <name type="scientific">Amygdalobacter nucleatus</name>
    <dbReference type="NCBI Taxonomy" id="3029274"/>
    <lineage>
        <taxon>Bacteria</taxon>
        <taxon>Bacillati</taxon>
        <taxon>Bacillota</taxon>
        <taxon>Clostridia</taxon>
        <taxon>Eubacteriales</taxon>
        <taxon>Oscillospiraceae</taxon>
        <taxon>Amygdalobacter</taxon>
    </lineage>
</organism>
<dbReference type="PATRIC" id="fig|1497955.3.peg.1476"/>
<name>A0A133Y6G0_9FIRM</name>
<dbReference type="GO" id="GO:0002939">
    <property type="term" value="P:tRNA N1-guanine methylation"/>
    <property type="evidence" value="ECO:0007669"/>
    <property type="project" value="TreeGrafter"/>
</dbReference>
<keyword evidence="11 15" id="KW-0819">tRNA processing</keyword>
<evidence type="ECO:0000256" key="8">
    <source>
        <dbReference type="ARBA" id="ARBA00022603"/>
    </source>
</evidence>
<evidence type="ECO:0000313" key="19">
    <source>
        <dbReference type="Proteomes" id="UP000070080"/>
    </source>
</evidence>
<evidence type="ECO:0000256" key="9">
    <source>
        <dbReference type="ARBA" id="ARBA00022679"/>
    </source>
</evidence>
<dbReference type="InterPro" id="IPR029026">
    <property type="entry name" value="tRNA_m1G_MTases_N"/>
</dbReference>
<reference evidence="19" key="1">
    <citation type="submission" date="2016-01" db="EMBL/GenBank/DDBJ databases">
        <authorList>
            <person name="Mitreva M."/>
            <person name="Pepin K.H."/>
            <person name="Mihindukulasuriya K.A."/>
            <person name="Fulton R."/>
            <person name="Fronick C."/>
            <person name="O'Laughlin M."/>
            <person name="Miner T."/>
            <person name="Herter B."/>
            <person name="Rosa B.A."/>
            <person name="Cordes M."/>
            <person name="Tomlinson C."/>
            <person name="Wollam A."/>
            <person name="Palsikar V.B."/>
            <person name="Mardis E.R."/>
            <person name="Wilson R.K."/>
        </authorList>
    </citation>
    <scope>NUCLEOTIDE SEQUENCE [LARGE SCALE GENOMIC DNA]</scope>
    <source>
        <strain evidence="19">KA00274</strain>
    </source>
</reference>
<dbReference type="OrthoDB" id="9807416at2"/>
<dbReference type="InterPro" id="IPR002649">
    <property type="entry name" value="tRNA_m1G_MeTrfase_TrmD"/>
</dbReference>
<dbReference type="Proteomes" id="UP000070080">
    <property type="component" value="Unassembled WGS sequence"/>
</dbReference>
<evidence type="ECO:0000256" key="16">
    <source>
        <dbReference type="PIRSR" id="PIRSR000386-1"/>
    </source>
</evidence>
<evidence type="ECO:0000256" key="6">
    <source>
        <dbReference type="ARBA" id="ARBA00014679"/>
    </source>
</evidence>
<evidence type="ECO:0000256" key="13">
    <source>
        <dbReference type="ARBA" id="ARBA00033392"/>
    </source>
</evidence>
<dbReference type="RefSeq" id="WP_066715259.1">
    <property type="nucleotide sequence ID" value="NZ_JARFNM010000001.1"/>
</dbReference>
<feature type="binding site" evidence="15 16">
    <location>
        <begin position="174"/>
        <end position="179"/>
    </location>
    <ligand>
        <name>S-adenosyl-L-methionine</name>
        <dbReference type="ChEBI" id="CHEBI:59789"/>
    </ligand>
</feature>
<dbReference type="InterPro" id="IPR023148">
    <property type="entry name" value="tRNA_m1G_MeTrfase_C_sf"/>
</dbReference>
<sequence>MRISVITLFPDIVEAYLNCSILGRARQKNLFECQTVNLRDFGHGKRKQVDDRLFAGTHGMLLQVDVIWQAYLASLKWQCENITNQELKTEIADCISKLQTNLTDIEFINLASKLADLITQVQIKLFYLSPKGLTFNQATAEAFAQAEHLIFLCGHYEGIDSRVLKIMPWQEISLGNFVLTGGELAVLAMIDASLRLVDGVLPAKEAYSNESLYNGVLETEQFTQPANWHGLAVPEVLTNGNHKLQTAYKQQSSLEETYTKRPDLFNKIVWQTEDLTTFIQHLQAKLKQDTDNEV</sequence>
<dbReference type="GO" id="GO:0005829">
    <property type="term" value="C:cytosol"/>
    <property type="evidence" value="ECO:0007669"/>
    <property type="project" value="TreeGrafter"/>
</dbReference>
<keyword evidence="10 15" id="KW-0949">S-adenosyl-L-methionine</keyword>
<evidence type="ECO:0000256" key="11">
    <source>
        <dbReference type="ARBA" id="ARBA00022694"/>
    </source>
</evidence>
<comment type="caution">
    <text evidence="18">The sequence shown here is derived from an EMBL/GenBank/DDBJ whole genome shotgun (WGS) entry which is preliminary data.</text>
</comment>
<evidence type="ECO:0000256" key="14">
    <source>
        <dbReference type="ARBA" id="ARBA00047783"/>
    </source>
</evidence>
<evidence type="ECO:0000256" key="1">
    <source>
        <dbReference type="ARBA" id="ARBA00002634"/>
    </source>
</evidence>
<evidence type="ECO:0000256" key="7">
    <source>
        <dbReference type="ARBA" id="ARBA00022490"/>
    </source>
</evidence>
<evidence type="ECO:0000256" key="2">
    <source>
        <dbReference type="ARBA" id="ARBA00004496"/>
    </source>
</evidence>
<evidence type="ECO:0000256" key="4">
    <source>
        <dbReference type="ARBA" id="ARBA00011738"/>
    </source>
</evidence>
<dbReference type="SUPFAM" id="SSF75217">
    <property type="entry name" value="alpha/beta knot"/>
    <property type="match status" value="1"/>
</dbReference>
<evidence type="ECO:0000313" key="18">
    <source>
        <dbReference type="EMBL" id="KXB38790.1"/>
    </source>
</evidence>
<dbReference type="AlphaFoldDB" id="A0A133Y6G0"/>
<keyword evidence="9 15" id="KW-0808">Transferase</keyword>
<evidence type="ECO:0000256" key="15">
    <source>
        <dbReference type="HAMAP-Rule" id="MF_00605"/>
    </source>
</evidence>
<dbReference type="PANTHER" id="PTHR46417:SF1">
    <property type="entry name" value="TRNA (GUANINE-N(1)-)-METHYLTRANSFERASE"/>
    <property type="match status" value="1"/>
</dbReference>
<accession>A0A133Y6G0</accession>